<evidence type="ECO:0000313" key="2">
    <source>
        <dbReference type="EMBL" id="PNX94416.1"/>
    </source>
</evidence>
<reference evidence="2 3" key="1">
    <citation type="journal article" date="2014" name="Am. J. Bot.">
        <title>Genome assembly and annotation for red clover (Trifolium pratense; Fabaceae).</title>
        <authorList>
            <person name="Istvanek J."/>
            <person name="Jaros M."/>
            <person name="Krenek A."/>
            <person name="Repkova J."/>
        </authorList>
    </citation>
    <scope>NUCLEOTIDE SEQUENCE [LARGE SCALE GENOMIC DNA]</scope>
    <source>
        <strain evidence="3">cv. Tatra</strain>
        <tissue evidence="2">Young leaves</tissue>
    </source>
</reference>
<dbReference type="PANTHER" id="PTHR47723:SF19">
    <property type="entry name" value="POLYNUCLEOTIDYL TRANSFERASE, RIBONUCLEASE H-LIKE SUPERFAMILY PROTEIN"/>
    <property type="match status" value="1"/>
</dbReference>
<proteinExistence type="predicted"/>
<dbReference type="CDD" id="cd06222">
    <property type="entry name" value="RNase_H_like"/>
    <property type="match status" value="1"/>
</dbReference>
<dbReference type="InterPro" id="IPR053151">
    <property type="entry name" value="RNase_H-like"/>
</dbReference>
<organism evidence="2 3">
    <name type="scientific">Trifolium pratense</name>
    <name type="common">Red clover</name>
    <dbReference type="NCBI Taxonomy" id="57577"/>
    <lineage>
        <taxon>Eukaryota</taxon>
        <taxon>Viridiplantae</taxon>
        <taxon>Streptophyta</taxon>
        <taxon>Embryophyta</taxon>
        <taxon>Tracheophyta</taxon>
        <taxon>Spermatophyta</taxon>
        <taxon>Magnoliopsida</taxon>
        <taxon>eudicotyledons</taxon>
        <taxon>Gunneridae</taxon>
        <taxon>Pentapetalae</taxon>
        <taxon>rosids</taxon>
        <taxon>fabids</taxon>
        <taxon>Fabales</taxon>
        <taxon>Fabaceae</taxon>
        <taxon>Papilionoideae</taxon>
        <taxon>50 kb inversion clade</taxon>
        <taxon>NPAAA clade</taxon>
        <taxon>Hologalegina</taxon>
        <taxon>IRL clade</taxon>
        <taxon>Trifolieae</taxon>
        <taxon>Trifolium</taxon>
    </lineage>
</organism>
<dbReference type="SUPFAM" id="SSF53098">
    <property type="entry name" value="Ribonuclease H-like"/>
    <property type="match status" value="1"/>
</dbReference>
<evidence type="ECO:0000313" key="3">
    <source>
        <dbReference type="Proteomes" id="UP000236291"/>
    </source>
</evidence>
<comment type="caution">
    <text evidence="2">The sequence shown here is derived from an EMBL/GenBank/DDBJ whole genome shotgun (WGS) entry which is preliminary data.</text>
</comment>
<gene>
    <name evidence="2" type="ORF">L195_g017591</name>
</gene>
<reference evidence="2 3" key="2">
    <citation type="journal article" date="2017" name="Front. Plant Sci.">
        <title>Gene Classification and Mining of Molecular Markers Useful in Red Clover (Trifolium pratense) Breeding.</title>
        <authorList>
            <person name="Istvanek J."/>
            <person name="Dluhosova J."/>
            <person name="Dluhos P."/>
            <person name="Patkova L."/>
            <person name="Nedelnik J."/>
            <person name="Repkova J."/>
        </authorList>
    </citation>
    <scope>NUCLEOTIDE SEQUENCE [LARGE SCALE GENOMIC DNA]</scope>
    <source>
        <strain evidence="3">cv. Tatra</strain>
        <tissue evidence="2">Young leaves</tissue>
    </source>
</reference>
<dbReference type="InterPro" id="IPR036397">
    <property type="entry name" value="RNaseH_sf"/>
</dbReference>
<evidence type="ECO:0000259" key="1">
    <source>
        <dbReference type="Pfam" id="PF13456"/>
    </source>
</evidence>
<dbReference type="GO" id="GO:0004523">
    <property type="term" value="F:RNA-DNA hybrid ribonuclease activity"/>
    <property type="evidence" value="ECO:0007669"/>
    <property type="project" value="InterPro"/>
</dbReference>
<dbReference type="InterPro" id="IPR012337">
    <property type="entry name" value="RNaseH-like_sf"/>
</dbReference>
<dbReference type="InterPro" id="IPR044730">
    <property type="entry name" value="RNase_H-like_dom_plant"/>
</dbReference>
<dbReference type="Gene3D" id="3.30.420.10">
    <property type="entry name" value="Ribonuclease H-like superfamily/Ribonuclease H"/>
    <property type="match status" value="1"/>
</dbReference>
<dbReference type="GO" id="GO:0003676">
    <property type="term" value="F:nucleic acid binding"/>
    <property type="evidence" value="ECO:0007669"/>
    <property type="project" value="InterPro"/>
</dbReference>
<dbReference type="InterPro" id="IPR002156">
    <property type="entry name" value="RNaseH_domain"/>
</dbReference>
<accession>A0A2K3MUI6</accession>
<dbReference type="Proteomes" id="UP000236291">
    <property type="component" value="Unassembled WGS sequence"/>
</dbReference>
<feature type="domain" description="RNase H type-1" evidence="1">
    <location>
        <begin position="23"/>
        <end position="77"/>
    </location>
</feature>
<name>A0A2K3MUI6_TRIPR</name>
<dbReference type="EMBL" id="ASHM01012464">
    <property type="protein sequence ID" value="PNX94416.1"/>
    <property type="molecule type" value="Genomic_DNA"/>
</dbReference>
<dbReference type="PANTHER" id="PTHR47723">
    <property type="entry name" value="OS05G0353850 PROTEIN"/>
    <property type="match status" value="1"/>
</dbReference>
<dbReference type="AlphaFoldDB" id="A0A2K3MUI6"/>
<dbReference type="Pfam" id="PF13456">
    <property type="entry name" value="RVT_3"/>
    <property type="match status" value="1"/>
</dbReference>
<sequence length="90" mass="9689">MSSWFSINTDGAVHGWCSATWLHGTTGCGGVLKDHRGVWIGGFAKNIGTSNVFFAELWGAYEGLCLASQRDLRNVSLTVVRNLEGENIGS</sequence>
<protein>
    <recommendedName>
        <fullName evidence="1">RNase H type-1 domain-containing protein</fullName>
    </recommendedName>
</protein>